<accession>A0A4V3CK77</accession>
<feature type="region of interest" description="Disordered" evidence="1">
    <location>
        <begin position="11"/>
        <end position="76"/>
    </location>
</feature>
<dbReference type="EMBL" id="SNXE01000001">
    <property type="protein sequence ID" value="TDP12827.1"/>
    <property type="molecule type" value="Genomic_DNA"/>
</dbReference>
<evidence type="ECO:0000313" key="3">
    <source>
        <dbReference type="Proteomes" id="UP000295357"/>
    </source>
</evidence>
<dbReference type="RefSeq" id="WP_211343763.1">
    <property type="nucleotide sequence ID" value="NZ_JBKBOZ010000015.1"/>
</dbReference>
<name>A0A4V3CK77_9BURK</name>
<evidence type="ECO:0000256" key="1">
    <source>
        <dbReference type="SAM" id="MobiDB-lite"/>
    </source>
</evidence>
<proteinExistence type="predicted"/>
<organism evidence="2 3">
    <name type="scientific">Roseateles asaccharophilus</name>
    <dbReference type="NCBI Taxonomy" id="582607"/>
    <lineage>
        <taxon>Bacteria</taxon>
        <taxon>Pseudomonadati</taxon>
        <taxon>Pseudomonadota</taxon>
        <taxon>Betaproteobacteria</taxon>
        <taxon>Burkholderiales</taxon>
        <taxon>Sphaerotilaceae</taxon>
        <taxon>Roseateles</taxon>
    </lineage>
</organism>
<gene>
    <name evidence="2" type="ORF">DFR39_101301</name>
</gene>
<dbReference type="AlphaFoldDB" id="A0A4V3CK77"/>
<keyword evidence="3" id="KW-1185">Reference proteome</keyword>
<reference evidence="2 3" key="1">
    <citation type="submission" date="2019-03" db="EMBL/GenBank/DDBJ databases">
        <title>Genomic Encyclopedia of Type Strains, Phase IV (KMG-IV): sequencing the most valuable type-strain genomes for metagenomic binning, comparative biology and taxonomic classification.</title>
        <authorList>
            <person name="Goeker M."/>
        </authorList>
    </citation>
    <scope>NUCLEOTIDE SEQUENCE [LARGE SCALE GENOMIC DNA]</scope>
    <source>
        <strain evidence="2 3">DSM 25082</strain>
    </source>
</reference>
<dbReference type="Proteomes" id="UP000295357">
    <property type="component" value="Unassembled WGS sequence"/>
</dbReference>
<comment type="caution">
    <text evidence="2">The sequence shown here is derived from an EMBL/GenBank/DDBJ whole genome shotgun (WGS) entry which is preliminary data.</text>
</comment>
<protein>
    <submittedName>
        <fullName evidence="2">Uncharacterized protein</fullName>
    </submittedName>
</protein>
<evidence type="ECO:0000313" key="2">
    <source>
        <dbReference type="EMBL" id="TDP12827.1"/>
    </source>
</evidence>
<sequence length="76" mass="8229">MRFTPALRFFRKNSLPGDGHDPADLGTAFGMEASLEGDPAGGPQPRPVYPLESEQLAARPASESPLAWLSRRNGKH</sequence>